<dbReference type="SUPFAM" id="SSF46689">
    <property type="entry name" value="Homeodomain-like"/>
    <property type="match status" value="1"/>
</dbReference>
<evidence type="ECO:0000256" key="3">
    <source>
        <dbReference type="ARBA" id="ARBA00023015"/>
    </source>
</evidence>
<keyword evidence="3" id="KW-0805">Transcription regulation</keyword>
<dbReference type="Gene3D" id="1.10.10.60">
    <property type="entry name" value="Homeodomain-like"/>
    <property type="match status" value="1"/>
</dbReference>
<dbReference type="CDD" id="cd00086">
    <property type="entry name" value="homeodomain"/>
    <property type="match status" value="1"/>
</dbReference>
<protein>
    <submittedName>
        <fullName evidence="13">WUSCHEL-related homeobox 1-like</fullName>
    </submittedName>
</protein>
<dbReference type="GO" id="GO:0003677">
    <property type="term" value="F:DNA binding"/>
    <property type="evidence" value="ECO:0007669"/>
    <property type="project" value="UniProtKB-UniRule"/>
</dbReference>
<dbReference type="InterPro" id="IPR044555">
    <property type="entry name" value="WUSCHEL-like"/>
</dbReference>
<dbReference type="PANTHER" id="PTHR45940">
    <property type="entry name" value="WUSCHEL-RELATED HOMEOBOX 1-RELATED"/>
    <property type="match status" value="1"/>
</dbReference>
<evidence type="ECO:0000256" key="11">
    <source>
        <dbReference type="SAM" id="MobiDB-lite"/>
    </source>
</evidence>
<dbReference type="EMBL" id="CACTIH010007444">
    <property type="protein sequence ID" value="CAA3013607.1"/>
    <property type="molecule type" value="Genomic_DNA"/>
</dbReference>
<evidence type="ECO:0000256" key="8">
    <source>
        <dbReference type="ARBA" id="ARBA00024040"/>
    </source>
</evidence>
<keyword evidence="5 9" id="KW-0371">Homeobox</keyword>
<gene>
    <name evidence="13" type="ORF">OLEA9_A035495</name>
</gene>
<evidence type="ECO:0000256" key="9">
    <source>
        <dbReference type="PROSITE-ProRule" id="PRU00108"/>
    </source>
</evidence>
<dbReference type="PANTHER" id="PTHR45940:SF13">
    <property type="entry name" value="WUSCHEL-RELATED HOMEOBOX 1"/>
    <property type="match status" value="1"/>
</dbReference>
<dbReference type="OrthoDB" id="1932526at2759"/>
<feature type="domain" description="Homeobox" evidence="12">
    <location>
        <begin position="13"/>
        <end position="78"/>
    </location>
</feature>
<keyword evidence="6" id="KW-0804">Transcription</keyword>
<dbReference type="GO" id="GO:0005634">
    <property type="term" value="C:nucleus"/>
    <property type="evidence" value="ECO:0007669"/>
    <property type="project" value="UniProtKB-SubCell"/>
</dbReference>
<dbReference type="Pfam" id="PF00046">
    <property type="entry name" value="Homeodomain"/>
    <property type="match status" value="1"/>
</dbReference>
<dbReference type="GO" id="GO:0003700">
    <property type="term" value="F:DNA-binding transcription factor activity"/>
    <property type="evidence" value="ECO:0007669"/>
    <property type="project" value="InterPro"/>
</dbReference>
<dbReference type="SMART" id="SM00389">
    <property type="entry name" value="HOX"/>
    <property type="match status" value="1"/>
</dbReference>
<dbReference type="Proteomes" id="UP000594638">
    <property type="component" value="Unassembled WGS sequence"/>
</dbReference>
<keyword evidence="14" id="KW-1185">Reference proteome</keyword>
<feature type="region of interest" description="Disordered" evidence="11">
    <location>
        <begin position="1"/>
        <end position="20"/>
    </location>
</feature>
<dbReference type="Gramene" id="OE9A035495T2">
    <property type="protein sequence ID" value="OE9A035495C2"/>
    <property type="gene ID" value="OE9A035495"/>
</dbReference>
<evidence type="ECO:0000256" key="7">
    <source>
        <dbReference type="ARBA" id="ARBA00023242"/>
    </source>
</evidence>
<evidence type="ECO:0000313" key="13">
    <source>
        <dbReference type="EMBL" id="CAA3013607.1"/>
    </source>
</evidence>
<feature type="non-terminal residue" evidence="13">
    <location>
        <position position="1"/>
    </location>
</feature>
<reference evidence="13 14" key="1">
    <citation type="submission" date="2019-12" db="EMBL/GenBank/DDBJ databases">
        <authorList>
            <person name="Alioto T."/>
            <person name="Alioto T."/>
            <person name="Gomez Garrido J."/>
        </authorList>
    </citation>
    <scope>NUCLEOTIDE SEQUENCE [LARGE SCALE GENOMIC DNA]</scope>
</reference>
<dbReference type="GO" id="GO:0099402">
    <property type="term" value="P:plant organ development"/>
    <property type="evidence" value="ECO:0007669"/>
    <property type="project" value="InterPro"/>
</dbReference>
<proteinExistence type="inferred from homology"/>
<dbReference type="InterPro" id="IPR009057">
    <property type="entry name" value="Homeodomain-like_sf"/>
</dbReference>
<evidence type="ECO:0000256" key="10">
    <source>
        <dbReference type="RuleBase" id="RU000682"/>
    </source>
</evidence>
<keyword evidence="4 9" id="KW-0238">DNA-binding</keyword>
<dbReference type="PROSITE" id="PS50071">
    <property type="entry name" value="HOMEOBOX_2"/>
    <property type="match status" value="1"/>
</dbReference>
<feature type="DNA-binding region" description="Homeobox" evidence="9">
    <location>
        <begin position="15"/>
        <end position="79"/>
    </location>
</feature>
<organism evidence="13 14">
    <name type="scientific">Olea europaea subsp. europaea</name>
    <dbReference type="NCBI Taxonomy" id="158383"/>
    <lineage>
        <taxon>Eukaryota</taxon>
        <taxon>Viridiplantae</taxon>
        <taxon>Streptophyta</taxon>
        <taxon>Embryophyta</taxon>
        <taxon>Tracheophyta</taxon>
        <taxon>Spermatophyta</taxon>
        <taxon>Magnoliopsida</taxon>
        <taxon>eudicotyledons</taxon>
        <taxon>Gunneridae</taxon>
        <taxon>Pentapetalae</taxon>
        <taxon>asterids</taxon>
        <taxon>lamiids</taxon>
        <taxon>Lamiales</taxon>
        <taxon>Oleaceae</taxon>
        <taxon>Oleeae</taxon>
        <taxon>Olea</taxon>
    </lineage>
</organism>
<evidence type="ECO:0000256" key="2">
    <source>
        <dbReference type="ARBA" id="ARBA00022473"/>
    </source>
</evidence>
<evidence type="ECO:0000313" key="14">
    <source>
        <dbReference type="Proteomes" id="UP000594638"/>
    </source>
</evidence>
<keyword evidence="7 9" id="KW-0539">Nucleus</keyword>
<keyword evidence="2" id="KW-0217">Developmental protein</keyword>
<feature type="compositionally biased region" description="Basic and acidic residues" evidence="11">
    <location>
        <begin position="1"/>
        <end position="10"/>
    </location>
</feature>
<comment type="subcellular location">
    <subcellularLocation>
        <location evidence="1 9 10">Nucleus</location>
    </subcellularLocation>
</comment>
<name>A0A8S0UDT5_OLEEU</name>
<evidence type="ECO:0000256" key="4">
    <source>
        <dbReference type="ARBA" id="ARBA00023125"/>
    </source>
</evidence>
<evidence type="ECO:0000259" key="12">
    <source>
        <dbReference type="PROSITE" id="PS50071"/>
    </source>
</evidence>
<comment type="caution">
    <text evidence="13">The sequence shown here is derived from an EMBL/GenBank/DDBJ whole genome shotgun (WGS) entry which is preliminary data.</text>
</comment>
<dbReference type="AlphaFoldDB" id="A0A8S0UDT5"/>
<evidence type="ECO:0000256" key="5">
    <source>
        <dbReference type="ARBA" id="ARBA00023155"/>
    </source>
</evidence>
<comment type="similarity">
    <text evidence="8">Belongs to the WUS homeobox family.</text>
</comment>
<evidence type="ECO:0000256" key="1">
    <source>
        <dbReference type="ARBA" id="ARBA00004123"/>
    </source>
</evidence>
<evidence type="ECO:0000256" key="6">
    <source>
        <dbReference type="ARBA" id="ARBA00023163"/>
    </source>
</evidence>
<accession>A0A8S0UDT5</accession>
<sequence length="245" mass="28307">ADYQVKKDTSTEPAVTRSRWNPTSQQLQVLEGIYRRGIRTPSAEQIQQIAAKLCRFGKIEEKNVFYWFQNHKARERQKKRRHLESLSRARIHGVQTLEAKHTGFSKRDLGIDHAKKLATPSNCSTLSEDSVAVHQRELHQTTAENQETWPLDLYSFMPPNKIFTTKDNSKPYGALKLSMSLLPSKNDDLINILDNEGKENLTLELFPIWRNDQTLDVTAKEDIDVSSLKNIITRNEFFEFLPPKN</sequence>
<dbReference type="InterPro" id="IPR001356">
    <property type="entry name" value="HD"/>
</dbReference>